<reference evidence="2" key="1">
    <citation type="submission" date="2022-12" db="EMBL/GenBank/DDBJ databases">
        <authorList>
            <person name="Webb A."/>
        </authorList>
    </citation>
    <scope>NUCLEOTIDE SEQUENCE</scope>
    <source>
        <strain evidence="2">Pd1</strain>
    </source>
</reference>
<feature type="compositionally biased region" description="Polar residues" evidence="1">
    <location>
        <begin position="76"/>
        <end position="88"/>
    </location>
</feature>
<organism evidence="2 3">
    <name type="scientific">Peronospora destructor</name>
    <dbReference type="NCBI Taxonomy" id="86335"/>
    <lineage>
        <taxon>Eukaryota</taxon>
        <taxon>Sar</taxon>
        <taxon>Stramenopiles</taxon>
        <taxon>Oomycota</taxon>
        <taxon>Peronosporomycetes</taxon>
        <taxon>Peronosporales</taxon>
        <taxon>Peronosporaceae</taxon>
        <taxon>Peronospora</taxon>
    </lineage>
</organism>
<feature type="region of interest" description="Disordered" evidence="1">
    <location>
        <begin position="68"/>
        <end position="155"/>
    </location>
</feature>
<comment type="caution">
    <text evidence="2">The sequence shown here is derived from an EMBL/GenBank/DDBJ whole genome shotgun (WGS) entry which is preliminary data.</text>
</comment>
<dbReference type="GO" id="GO:0016755">
    <property type="term" value="F:aminoacyltransferase activity"/>
    <property type="evidence" value="ECO:0007669"/>
    <property type="project" value="InterPro"/>
</dbReference>
<evidence type="ECO:0000313" key="3">
    <source>
        <dbReference type="Proteomes" id="UP001162029"/>
    </source>
</evidence>
<gene>
    <name evidence="2" type="ORF">PDE001_LOCUS6508</name>
</gene>
<dbReference type="Pfam" id="PF16683">
    <property type="entry name" value="TGase_elicitor"/>
    <property type="match status" value="1"/>
</dbReference>
<accession>A0AAV0UMU8</accession>
<evidence type="ECO:0000313" key="2">
    <source>
        <dbReference type="EMBL" id="CAI5737115.1"/>
    </source>
</evidence>
<proteinExistence type="predicted"/>
<keyword evidence="3" id="KW-1185">Reference proteome</keyword>
<dbReference type="AlphaFoldDB" id="A0AAV0UMU8"/>
<feature type="compositionally biased region" description="Low complexity" evidence="1">
    <location>
        <begin position="89"/>
        <end position="98"/>
    </location>
</feature>
<protein>
    <submittedName>
        <fullName evidence="2">Uncharacterized protein</fullName>
    </submittedName>
</protein>
<dbReference type="Proteomes" id="UP001162029">
    <property type="component" value="Unassembled WGS sequence"/>
</dbReference>
<sequence length="213" mass="23325">MNLRGERFEFEHTLLVVSGVGDSKKHHPDLLWFATKKPAISTVTSVELSYVNVLELLELSLACNSSSATADERDNAGNNDTSLESTKSNAENTAATIENAKRKRDLDKPQPILRNKTNVIPESSPEEQVTLAEESDIDNASATPKAANTFDEPVTPMPTVAGTSWISRLLSLKFMTDLLSRRSLLVRASLDQIIPSVRIRTDAVQSAAFFLIA</sequence>
<dbReference type="EMBL" id="CANTFM010001219">
    <property type="protein sequence ID" value="CAI5737115.1"/>
    <property type="molecule type" value="Genomic_DNA"/>
</dbReference>
<evidence type="ECO:0000256" key="1">
    <source>
        <dbReference type="SAM" id="MobiDB-lite"/>
    </source>
</evidence>
<name>A0AAV0UMU8_9STRA</name>
<dbReference type="InterPro" id="IPR032048">
    <property type="entry name" value="TGase_elicitor"/>
</dbReference>